<name>A0ABW0SA40_9RHOB</name>
<dbReference type="InterPro" id="IPR005119">
    <property type="entry name" value="LysR_subst-bd"/>
</dbReference>
<dbReference type="Pfam" id="PF00126">
    <property type="entry name" value="HTH_1"/>
    <property type="match status" value="1"/>
</dbReference>
<evidence type="ECO:0000256" key="4">
    <source>
        <dbReference type="ARBA" id="ARBA00023163"/>
    </source>
</evidence>
<organism evidence="6 7">
    <name type="scientific">Rubellimicrobium aerolatum</name>
    <dbReference type="NCBI Taxonomy" id="490979"/>
    <lineage>
        <taxon>Bacteria</taxon>
        <taxon>Pseudomonadati</taxon>
        <taxon>Pseudomonadota</taxon>
        <taxon>Alphaproteobacteria</taxon>
        <taxon>Rhodobacterales</taxon>
        <taxon>Roseobacteraceae</taxon>
        <taxon>Rubellimicrobium</taxon>
    </lineage>
</organism>
<dbReference type="InterPro" id="IPR058163">
    <property type="entry name" value="LysR-type_TF_proteobact-type"/>
</dbReference>
<dbReference type="InterPro" id="IPR000847">
    <property type="entry name" value="LysR_HTH_N"/>
</dbReference>
<dbReference type="InterPro" id="IPR036390">
    <property type="entry name" value="WH_DNA-bd_sf"/>
</dbReference>
<evidence type="ECO:0000313" key="7">
    <source>
        <dbReference type="Proteomes" id="UP001596056"/>
    </source>
</evidence>
<proteinExistence type="inferred from homology"/>
<dbReference type="Proteomes" id="UP001596056">
    <property type="component" value="Unassembled WGS sequence"/>
</dbReference>
<dbReference type="PANTHER" id="PTHR30537">
    <property type="entry name" value="HTH-TYPE TRANSCRIPTIONAL REGULATOR"/>
    <property type="match status" value="1"/>
</dbReference>
<dbReference type="Pfam" id="PF03466">
    <property type="entry name" value="LysR_substrate"/>
    <property type="match status" value="1"/>
</dbReference>
<feature type="domain" description="HTH lysR-type" evidence="5">
    <location>
        <begin position="5"/>
        <end position="62"/>
    </location>
</feature>
<dbReference type="RefSeq" id="WP_209838446.1">
    <property type="nucleotide sequence ID" value="NZ_JAGGJP010000003.1"/>
</dbReference>
<dbReference type="InterPro" id="IPR036388">
    <property type="entry name" value="WH-like_DNA-bd_sf"/>
</dbReference>
<protein>
    <submittedName>
        <fullName evidence="6">LysR family transcriptional regulator</fullName>
    </submittedName>
</protein>
<evidence type="ECO:0000259" key="5">
    <source>
        <dbReference type="PROSITE" id="PS50931"/>
    </source>
</evidence>
<keyword evidence="7" id="KW-1185">Reference proteome</keyword>
<dbReference type="PRINTS" id="PR00039">
    <property type="entry name" value="HTHLYSR"/>
</dbReference>
<dbReference type="PANTHER" id="PTHR30537:SF79">
    <property type="entry name" value="TRANSCRIPTIONAL REGULATOR-RELATED"/>
    <property type="match status" value="1"/>
</dbReference>
<dbReference type="PROSITE" id="PS50931">
    <property type="entry name" value="HTH_LYSR"/>
    <property type="match status" value="1"/>
</dbReference>
<reference evidence="7" key="1">
    <citation type="journal article" date="2019" name="Int. J. Syst. Evol. Microbiol.">
        <title>The Global Catalogue of Microorganisms (GCM) 10K type strain sequencing project: providing services to taxonomists for standard genome sequencing and annotation.</title>
        <authorList>
            <consortium name="The Broad Institute Genomics Platform"/>
            <consortium name="The Broad Institute Genome Sequencing Center for Infectious Disease"/>
            <person name="Wu L."/>
            <person name="Ma J."/>
        </authorList>
    </citation>
    <scope>NUCLEOTIDE SEQUENCE [LARGE SCALE GENOMIC DNA]</scope>
    <source>
        <strain evidence="7">KACC 11588</strain>
    </source>
</reference>
<dbReference type="SUPFAM" id="SSF53850">
    <property type="entry name" value="Periplasmic binding protein-like II"/>
    <property type="match status" value="1"/>
</dbReference>
<comment type="similarity">
    <text evidence="1">Belongs to the LysR transcriptional regulatory family.</text>
</comment>
<keyword evidence="2" id="KW-0805">Transcription regulation</keyword>
<evidence type="ECO:0000256" key="1">
    <source>
        <dbReference type="ARBA" id="ARBA00009437"/>
    </source>
</evidence>
<dbReference type="Gene3D" id="1.10.10.10">
    <property type="entry name" value="Winged helix-like DNA-binding domain superfamily/Winged helix DNA-binding domain"/>
    <property type="match status" value="1"/>
</dbReference>
<evidence type="ECO:0000313" key="6">
    <source>
        <dbReference type="EMBL" id="MFC5565737.1"/>
    </source>
</evidence>
<comment type="caution">
    <text evidence="6">The sequence shown here is derived from an EMBL/GenBank/DDBJ whole genome shotgun (WGS) entry which is preliminary data.</text>
</comment>
<evidence type="ECO:0000256" key="2">
    <source>
        <dbReference type="ARBA" id="ARBA00023015"/>
    </source>
</evidence>
<evidence type="ECO:0000256" key="3">
    <source>
        <dbReference type="ARBA" id="ARBA00023125"/>
    </source>
</evidence>
<keyword evidence="4" id="KW-0804">Transcription</keyword>
<keyword evidence="3" id="KW-0238">DNA-binding</keyword>
<gene>
    <name evidence="6" type="ORF">ACFPOC_04805</name>
</gene>
<dbReference type="SUPFAM" id="SSF46785">
    <property type="entry name" value="Winged helix' DNA-binding domain"/>
    <property type="match status" value="1"/>
</dbReference>
<dbReference type="Gene3D" id="3.40.190.10">
    <property type="entry name" value="Periplasmic binding protein-like II"/>
    <property type="match status" value="2"/>
</dbReference>
<sequence>MIQLPSLTSLRAFEAAARLGGFSAAARELNVTHAAVAQQVRGLETSLGVTLLERAGRGLALTSEGERLAAALAAGFETIAAAVQEVRAGEDGRPLQVTLTPAFASQWLVPRLGRFWARHPEVPISLHPDRQVVDLARTGMDLAIRLGEGQWTGLESELLVPAAYTVVGAPSLLGDRDRLDPPQMAALPWIFEEGSHEERAWLRRIGLDPDALQATTMPTEELALSAARSGYGLYVELLALLGDDLASGRLRAVHAATDPRFGFWMVRRPMPPRRALRRFMAWLRAEAG</sequence>
<dbReference type="EMBL" id="JBHSNA010000003">
    <property type="protein sequence ID" value="MFC5565737.1"/>
    <property type="molecule type" value="Genomic_DNA"/>
</dbReference>
<accession>A0ABW0SA40</accession>